<keyword evidence="16" id="KW-1185">Reference proteome</keyword>
<dbReference type="EMBL" id="JAAVJR010000005">
    <property type="protein sequence ID" value="NJW53252.1"/>
    <property type="molecule type" value="Genomic_DNA"/>
</dbReference>
<comment type="pathway">
    <text evidence="2 12">Metabolic intermediate biosynthesis; acetyl-CoA biosynthesis; acetyl-CoA from acetate: step 2/2.</text>
</comment>
<dbReference type="RefSeq" id="WP_168138360.1">
    <property type="nucleotide sequence ID" value="NZ_JAAVJR010000005.1"/>
</dbReference>
<dbReference type="PANTHER" id="PTHR43356:SF3">
    <property type="entry name" value="PHOSPHATE ACETYLTRANSFERASE"/>
    <property type="match status" value="1"/>
</dbReference>
<evidence type="ECO:0000256" key="6">
    <source>
        <dbReference type="ARBA" id="ARBA00012707"/>
    </source>
</evidence>
<keyword evidence="9 12" id="KW-0808">Transferase</keyword>
<dbReference type="NCBIfam" id="NF007233">
    <property type="entry name" value="PRK09653.1"/>
    <property type="match status" value="1"/>
</dbReference>
<dbReference type="InterPro" id="IPR042112">
    <property type="entry name" value="P_AcTrfase_dom2"/>
</dbReference>
<name>A0ABX1D1R4_9FLAO</name>
<comment type="caution">
    <text evidence="15">The sequence shown here is derived from an EMBL/GenBank/DDBJ whole genome shotgun (WGS) entry which is preliminary data.</text>
</comment>
<comment type="catalytic activity">
    <reaction evidence="12">
        <text>acetyl-CoA + phosphate = acetyl phosphate + CoA</text>
        <dbReference type="Rhea" id="RHEA:19521"/>
        <dbReference type="ChEBI" id="CHEBI:22191"/>
        <dbReference type="ChEBI" id="CHEBI:43474"/>
        <dbReference type="ChEBI" id="CHEBI:57287"/>
        <dbReference type="ChEBI" id="CHEBI:57288"/>
        <dbReference type="EC" id="2.3.1.8"/>
    </reaction>
</comment>
<gene>
    <name evidence="15" type="primary">pta</name>
    <name evidence="15" type="ORF">HC175_09995</name>
</gene>
<evidence type="ECO:0000256" key="10">
    <source>
        <dbReference type="ARBA" id="ARBA00023315"/>
    </source>
</evidence>
<keyword evidence="8 12" id="KW-0963">Cytoplasm</keyword>
<dbReference type="SUPFAM" id="SSF52540">
    <property type="entry name" value="P-loop containing nucleoside triphosphate hydrolases"/>
    <property type="match status" value="1"/>
</dbReference>
<evidence type="ECO:0000256" key="11">
    <source>
        <dbReference type="ARBA" id="ARBA00031108"/>
    </source>
</evidence>
<dbReference type="SUPFAM" id="SSF53659">
    <property type="entry name" value="Isocitrate/Isopropylmalate dehydrogenase-like"/>
    <property type="match status" value="1"/>
</dbReference>
<dbReference type="Proteomes" id="UP000703674">
    <property type="component" value="Unassembled WGS sequence"/>
</dbReference>
<dbReference type="Pfam" id="PF13500">
    <property type="entry name" value="AAA_26"/>
    <property type="match status" value="1"/>
</dbReference>
<comment type="similarity">
    <text evidence="3 12">In the C-terminal section; belongs to the phosphate acetyltransferase and butyryltransferase family.</text>
</comment>
<dbReference type="SUPFAM" id="SSF75138">
    <property type="entry name" value="HprK N-terminal domain-like"/>
    <property type="match status" value="1"/>
</dbReference>
<dbReference type="Gene3D" id="3.40.50.300">
    <property type="entry name" value="P-loop containing nucleotide triphosphate hydrolases"/>
    <property type="match status" value="1"/>
</dbReference>
<reference evidence="15 16" key="1">
    <citation type="submission" date="2020-03" db="EMBL/GenBank/DDBJ databases">
        <title>Salinimicrobium sp. nov, isolated from SCS.</title>
        <authorList>
            <person name="Cao W.R."/>
        </authorList>
    </citation>
    <scope>NUCLEOTIDE SEQUENCE [LARGE SCALE GENOMIC DNA]</scope>
    <source>
        <strain evidence="16">J15B91</strain>
    </source>
</reference>
<dbReference type="InterPro" id="IPR016475">
    <property type="entry name" value="P-Actrans_bac"/>
</dbReference>
<dbReference type="InterPro" id="IPR002505">
    <property type="entry name" value="PTA_PTB"/>
</dbReference>
<evidence type="ECO:0000313" key="16">
    <source>
        <dbReference type="Proteomes" id="UP000703674"/>
    </source>
</evidence>
<comment type="function">
    <text evidence="12">Involved in acetate metabolism.</text>
</comment>
<evidence type="ECO:0000313" key="15">
    <source>
        <dbReference type="EMBL" id="NJW53252.1"/>
    </source>
</evidence>
<evidence type="ECO:0000256" key="7">
    <source>
        <dbReference type="ARBA" id="ARBA00021528"/>
    </source>
</evidence>
<evidence type="ECO:0000256" key="8">
    <source>
        <dbReference type="ARBA" id="ARBA00022490"/>
    </source>
</evidence>
<comment type="domain">
    <text evidence="12">The N-terminal region seems to be important for proper quaternary structure. The C-terminal region contains the substrate-binding site.</text>
</comment>
<accession>A0ABX1D1R4</accession>
<evidence type="ECO:0000256" key="12">
    <source>
        <dbReference type="PIRNR" id="PIRNR006107"/>
    </source>
</evidence>
<dbReference type="EC" id="2.3.1.8" evidence="6 12"/>
<protein>
    <recommendedName>
        <fullName evidence="7 12">Phosphate acetyltransferase</fullName>
        <ecNumber evidence="6 12">2.3.1.8</ecNumber>
    </recommendedName>
    <alternativeName>
        <fullName evidence="11 12">Phosphotransacetylase</fullName>
    </alternativeName>
</protein>
<comment type="similarity">
    <text evidence="4 12">In the N-terminal section; belongs to the CobB/CobQ family.</text>
</comment>
<organism evidence="15 16">
    <name type="scientific">Salinimicrobium oceani</name>
    <dbReference type="NCBI Taxonomy" id="2722702"/>
    <lineage>
        <taxon>Bacteria</taxon>
        <taxon>Pseudomonadati</taxon>
        <taxon>Bacteroidota</taxon>
        <taxon>Flavobacteriia</taxon>
        <taxon>Flavobacteriales</taxon>
        <taxon>Flavobacteriaceae</taxon>
        <taxon>Salinimicrobium</taxon>
    </lineage>
</organism>
<dbReference type="InterPro" id="IPR027417">
    <property type="entry name" value="P-loop_NTPase"/>
</dbReference>
<feature type="domain" description="DRTGG" evidence="14">
    <location>
        <begin position="215"/>
        <end position="325"/>
    </location>
</feature>
<dbReference type="InterPro" id="IPR042113">
    <property type="entry name" value="P_AcTrfase_dom1"/>
</dbReference>
<evidence type="ECO:0000256" key="3">
    <source>
        <dbReference type="ARBA" id="ARBA00008756"/>
    </source>
</evidence>
<dbReference type="Pfam" id="PF07085">
    <property type="entry name" value="DRTGG"/>
    <property type="match status" value="1"/>
</dbReference>
<feature type="domain" description="Phosphate acetyl/butaryl transferase" evidence="13">
    <location>
        <begin position="372"/>
        <end position="691"/>
    </location>
</feature>
<dbReference type="Gene3D" id="3.40.1390.20">
    <property type="entry name" value="HprK N-terminal domain-like"/>
    <property type="match status" value="1"/>
</dbReference>
<dbReference type="InterPro" id="IPR050500">
    <property type="entry name" value="Phos_Acetyltrans/Butyryltrans"/>
</dbReference>
<dbReference type="InterPro" id="IPR028979">
    <property type="entry name" value="Ser_kin/Pase_Hpr-like_N_sf"/>
</dbReference>
<dbReference type="CDD" id="cd03109">
    <property type="entry name" value="DTBS"/>
    <property type="match status" value="1"/>
</dbReference>
<evidence type="ECO:0000259" key="13">
    <source>
        <dbReference type="Pfam" id="PF01515"/>
    </source>
</evidence>
<dbReference type="Pfam" id="PF01515">
    <property type="entry name" value="PTA_PTB"/>
    <property type="match status" value="1"/>
</dbReference>
<dbReference type="PANTHER" id="PTHR43356">
    <property type="entry name" value="PHOSPHATE ACETYLTRANSFERASE"/>
    <property type="match status" value="1"/>
</dbReference>
<dbReference type="PIRSF" id="PIRSF006107">
    <property type="entry name" value="PhpActrans_proteobac"/>
    <property type="match status" value="1"/>
</dbReference>
<evidence type="ECO:0000256" key="5">
    <source>
        <dbReference type="ARBA" id="ARBA00011643"/>
    </source>
</evidence>
<proteinExistence type="inferred from homology"/>
<evidence type="ECO:0000256" key="1">
    <source>
        <dbReference type="ARBA" id="ARBA00004496"/>
    </source>
</evidence>
<comment type="subunit">
    <text evidence="5">Homohexamer.</text>
</comment>
<evidence type="ECO:0000256" key="9">
    <source>
        <dbReference type="ARBA" id="ARBA00022679"/>
    </source>
</evidence>
<sequence>MNKGLYIATLEPNSGKSLISLGVMRALLGKTVKVAYFRPIINEAKPGNRDNHIDTVLKYFDLPMSYEDAYAYNRHEVIQKRNEGKSGEIIDTIIRKYKKLEENFDFVLVEGSDFSGEGSVFEFDENVNIAKNLGLPVIIIASGRGKTKEGLMGSLQMAYQTFIRKDVRVMAMVSNKIELANLTIATNGMREFLPDDVAVFALPLIDTLANPTLKEIVETLNGKVLFGEEFLDNQSGSFNVGAMQLRNYLNHLKNESLVITPGDRADIILGALQAHSSSNYPRISGIILTGGLIPEDSIIKLIEGLSQVVPIISVEEGTFQVTNKVGAINSNIYADSTQKIETSISLFEKYINIDPLIERFAGLQPTGLTPRMFQYSLVKRAQQQRKHIVLPEGTDERILTAASRLIAMDIVDLTILGDEDEIKKLVMNLALPMDLSKLNIINPTTSGYFDDYVKTFYELRKHKNVNMDIARDLMSDVSYFGTMMIYKGHADGMVSGAAHTTQHTIRPALQFIKTKPEVSVVSSVFFMCLEDRVSVFGDCAINPNPTAEELAEICISSAESSKAFGIEPKIAMLSYSSGSSGKGEDVDRVREATEIVRRKRPDLKIEGPIQYDAAVDLNVGRSKLPGSEVAGQASVLIFPDLNTGNNTYKAVQRETGALAIGPMLQGLNQPVNDLSRGCTVDDVFNTVILTAIQAQGL</sequence>
<dbReference type="Gene3D" id="3.40.50.10750">
    <property type="entry name" value="Isocitrate/Isopropylmalate dehydrogenase-like"/>
    <property type="match status" value="1"/>
</dbReference>
<evidence type="ECO:0000256" key="2">
    <source>
        <dbReference type="ARBA" id="ARBA00004989"/>
    </source>
</evidence>
<dbReference type="NCBIfam" id="TIGR00651">
    <property type="entry name" value="pta"/>
    <property type="match status" value="1"/>
</dbReference>
<keyword evidence="10 12" id="KW-0012">Acyltransferase</keyword>
<evidence type="ECO:0000256" key="4">
    <source>
        <dbReference type="ARBA" id="ARBA00009786"/>
    </source>
</evidence>
<dbReference type="InterPro" id="IPR004614">
    <property type="entry name" value="P_AcTrfase"/>
</dbReference>
<dbReference type="InterPro" id="IPR010766">
    <property type="entry name" value="DRTGG"/>
</dbReference>
<dbReference type="Gene3D" id="3.40.50.10950">
    <property type="match status" value="1"/>
</dbReference>
<dbReference type="NCBIfam" id="NF004167">
    <property type="entry name" value="PRK05632.1"/>
    <property type="match status" value="1"/>
</dbReference>
<dbReference type="GO" id="GO:0008959">
    <property type="term" value="F:phosphate acetyltransferase activity"/>
    <property type="evidence" value="ECO:0007669"/>
    <property type="project" value="UniProtKB-EC"/>
</dbReference>
<comment type="subcellular location">
    <subcellularLocation>
        <location evidence="1 12">Cytoplasm</location>
    </subcellularLocation>
</comment>
<evidence type="ECO:0000259" key="14">
    <source>
        <dbReference type="Pfam" id="PF07085"/>
    </source>
</evidence>